<organism evidence="5 6">
    <name type="scientific">Thermodesulfovibrio aggregans</name>
    <dbReference type="NCBI Taxonomy" id="86166"/>
    <lineage>
        <taxon>Bacteria</taxon>
        <taxon>Pseudomonadati</taxon>
        <taxon>Nitrospirota</taxon>
        <taxon>Thermodesulfovibrionia</taxon>
        <taxon>Thermodesulfovibrionales</taxon>
        <taxon>Thermodesulfovibrionaceae</taxon>
        <taxon>Thermodesulfovibrio</taxon>
    </lineage>
</organism>
<dbReference type="NCBIfam" id="TIGR00072">
    <property type="entry name" value="hydrog_prot"/>
    <property type="match status" value="1"/>
</dbReference>
<dbReference type="GO" id="GO:0016485">
    <property type="term" value="P:protein processing"/>
    <property type="evidence" value="ECO:0007669"/>
    <property type="project" value="TreeGrafter"/>
</dbReference>
<dbReference type="SUPFAM" id="SSF53163">
    <property type="entry name" value="HybD-like"/>
    <property type="match status" value="1"/>
</dbReference>
<dbReference type="CDD" id="cd00518">
    <property type="entry name" value="H2MP"/>
    <property type="match status" value="1"/>
</dbReference>
<keyword evidence="4" id="KW-0378">Hydrolase</keyword>
<dbReference type="Proteomes" id="UP000242288">
    <property type="component" value="Unassembled WGS sequence"/>
</dbReference>
<accession>A0A2J6WM89</accession>
<dbReference type="InterPro" id="IPR023430">
    <property type="entry name" value="Pept_HybD-like_dom_sf"/>
</dbReference>
<name>A0A2J6WM89_9BACT</name>
<keyword evidence="2 5" id="KW-0645">Protease</keyword>
<comment type="similarity">
    <text evidence="1">Belongs to the peptidase A31 family.</text>
</comment>
<dbReference type="GO" id="GO:0004190">
    <property type="term" value="F:aspartic-type endopeptidase activity"/>
    <property type="evidence" value="ECO:0007669"/>
    <property type="project" value="UniProtKB-KW"/>
</dbReference>
<evidence type="ECO:0000313" key="5">
    <source>
        <dbReference type="EMBL" id="PMP71359.1"/>
    </source>
</evidence>
<evidence type="ECO:0000313" key="6">
    <source>
        <dbReference type="Proteomes" id="UP000242288"/>
    </source>
</evidence>
<evidence type="ECO:0000256" key="4">
    <source>
        <dbReference type="ARBA" id="ARBA00022801"/>
    </source>
</evidence>
<gene>
    <name evidence="5" type="ORF">C0186_03910</name>
</gene>
<dbReference type="PANTHER" id="PTHR30302">
    <property type="entry name" value="HYDROGENASE 1 MATURATION PROTEASE"/>
    <property type="match status" value="1"/>
</dbReference>
<dbReference type="GO" id="GO:0008047">
    <property type="term" value="F:enzyme activator activity"/>
    <property type="evidence" value="ECO:0007669"/>
    <property type="project" value="InterPro"/>
</dbReference>
<reference evidence="5 6" key="1">
    <citation type="submission" date="2018-01" db="EMBL/GenBank/DDBJ databases">
        <title>Metagenomic assembled genomes from two thermal pools in the Uzon Caldera, Kamchatka, Russia.</title>
        <authorList>
            <person name="Wilkins L."/>
            <person name="Ettinger C."/>
        </authorList>
    </citation>
    <scope>NUCLEOTIDE SEQUENCE [LARGE SCALE GENOMIC DNA]</scope>
    <source>
        <strain evidence="5">ZAV-04</strain>
    </source>
</reference>
<evidence type="ECO:0000256" key="2">
    <source>
        <dbReference type="ARBA" id="ARBA00022670"/>
    </source>
</evidence>
<dbReference type="Gene3D" id="3.40.50.1450">
    <property type="entry name" value="HybD-like"/>
    <property type="match status" value="1"/>
</dbReference>
<proteinExistence type="inferred from homology"/>
<dbReference type="PANTHER" id="PTHR30302:SF1">
    <property type="entry name" value="HYDROGENASE 2 MATURATION PROTEASE"/>
    <property type="match status" value="1"/>
</dbReference>
<dbReference type="EMBL" id="PNIO01000031">
    <property type="protein sequence ID" value="PMP71359.1"/>
    <property type="molecule type" value="Genomic_DNA"/>
</dbReference>
<dbReference type="InterPro" id="IPR000671">
    <property type="entry name" value="Peptidase_A31"/>
</dbReference>
<protein>
    <submittedName>
        <fullName evidence="5">Hydrogenase maturation protease</fullName>
    </submittedName>
</protein>
<dbReference type="Pfam" id="PF01750">
    <property type="entry name" value="HycI"/>
    <property type="match status" value="1"/>
</dbReference>
<comment type="caution">
    <text evidence="5">The sequence shown here is derived from an EMBL/GenBank/DDBJ whole genome shotgun (WGS) entry which is preliminary data.</text>
</comment>
<dbReference type="AlphaFoldDB" id="A0A2J6WM89"/>
<evidence type="ECO:0000256" key="1">
    <source>
        <dbReference type="ARBA" id="ARBA00006814"/>
    </source>
</evidence>
<sequence>MKSVIIGIGNPNFKDDGVGLKVVEHFEGIVDTVVFLNIGFNLIDALLGYDRAVIVDGVKTGKEPGSIVEFNADFWGNVYASGTHNFSIFEIIRIGYSVFPDEMPNDIKIIGIEVEDVETLSRQCSPRVESAIPEAVSRIKEYLRIN</sequence>
<keyword evidence="3" id="KW-0064">Aspartyl protease</keyword>
<evidence type="ECO:0000256" key="3">
    <source>
        <dbReference type="ARBA" id="ARBA00022750"/>
    </source>
</evidence>